<sequence>MMEMFSWHQTKWFPYTKYGQILFKNTLSDDESFNELSLVRSGAAMTTLEPKTCYSEQMPIPERKKNDIISILDLLPPSYRHFYFGRNSYLKIPHVLPDIEQFTNEH</sequence>
<comment type="caution">
    <text evidence="1">The sequence shown here is derived from an EMBL/GenBank/DDBJ whole genome shotgun (WGS) entry which is preliminary data.</text>
</comment>
<name>A0ABQ9H7J7_9NEOP</name>
<reference evidence="1 2" key="1">
    <citation type="submission" date="2023-02" db="EMBL/GenBank/DDBJ databases">
        <title>LHISI_Scaffold_Assembly.</title>
        <authorList>
            <person name="Stuart O.P."/>
            <person name="Cleave R."/>
            <person name="Magrath M.J.L."/>
            <person name="Mikheyev A.S."/>
        </authorList>
    </citation>
    <scope>NUCLEOTIDE SEQUENCE [LARGE SCALE GENOMIC DNA]</scope>
    <source>
        <strain evidence="1">Daus_M_001</strain>
        <tissue evidence="1">Leg muscle</tissue>
    </source>
</reference>
<accession>A0ABQ9H7J7</accession>
<dbReference type="Proteomes" id="UP001159363">
    <property type="component" value="Chromosome 5"/>
</dbReference>
<evidence type="ECO:0000313" key="2">
    <source>
        <dbReference type="Proteomes" id="UP001159363"/>
    </source>
</evidence>
<dbReference type="EMBL" id="JARBHB010000006">
    <property type="protein sequence ID" value="KAJ8880227.1"/>
    <property type="molecule type" value="Genomic_DNA"/>
</dbReference>
<organism evidence="1 2">
    <name type="scientific">Dryococelus australis</name>
    <dbReference type="NCBI Taxonomy" id="614101"/>
    <lineage>
        <taxon>Eukaryota</taxon>
        <taxon>Metazoa</taxon>
        <taxon>Ecdysozoa</taxon>
        <taxon>Arthropoda</taxon>
        <taxon>Hexapoda</taxon>
        <taxon>Insecta</taxon>
        <taxon>Pterygota</taxon>
        <taxon>Neoptera</taxon>
        <taxon>Polyneoptera</taxon>
        <taxon>Phasmatodea</taxon>
        <taxon>Verophasmatodea</taxon>
        <taxon>Anareolatae</taxon>
        <taxon>Phasmatidae</taxon>
        <taxon>Eurycanthinae</taxon>
        <taxon>Dryococelus</taxon>
    </lineage>
</organism>
<protein>
    <submittedName>
        <fullName evidence="1">Uncharacterized protein</fullName>
    </submittedName>
</protein>
<evidence type="ECO:0000313" key="1">
    <source>
        <dbReference type="EMBL" id="KAJ8880227.1"/>
    </source>
</evidence>
<keyword evidence="2" id="KW-1185">Reference proteome</keyword>
<proteinExistence type="predicted"/>
<gene>
    <name evidence="1" type="ORF">PR048_016693</name>
</gene>